<gene>
    <name evidence="2" type="ORF">SDC9_187053</name>
</gene>
<dbReference type="AlphaFoldDB" id="A0A645HKI0"/>
<proteinExistence type="predicted"/>
<evidence type="ECO:0000256" key="1">
    <source>
        <dbReference type="SAM" id="MobiDB-lite"/>
    </source>
</evidence>
<comment type="caution">
    <text evidence="2">The sequence shown here is derived from an EMBL/GenBank/DDBJ whole genome shotgun (WGS) entry which is preliminary data.</text>
</comment>
<sequence length="113" mass="12371">MSPFEMASTMVMATKHSAKYSHAPILKASSATDSQTMLPMTALKKVPVKEATMPIASALPDWPFRLMGYPSQQVDTEEAEPGMPRRTEPIKEPEQPPIQSASRKITAVPDSMV</sequence>
<name>A0A645HKI0_9ZZZZ</name>
<protein>
    <submittedName>
        <fullName evidence="2">Uncharacterized protein</fullName>
    </submittedName>
</protein>
<feature type="compositionally biased region" description="Basic and acidic residues" evidence="1">
    <location>
        <begin position="83"/>
        <end position="94"/>
    </location>
</feature>
<organism evidence="2">
    <name type="scientific">bioreactor metagenome</name>
    <dbReference type="NCBI Taxonomy" id="1076179"/>
    <lineage>
        <taxon>unclassified sequences</taxon>
        <taxon>metagenomes</taxon>
        <taxon>ecological metagenomes</taxon>
    </lineage>
</organism>
<reference evidence="2" key="1">
    <citation type="submission" date="2019-08" db="EMBL/GenBank/DDBJ databases">
        <authorList>
            <person name="Kucharzyk K."/>
            <person name="Murdoch R.W."/>
            <person name="Higgins S."/>
            <person name="Loffler F."/>
        </authorList>
    </citation>
    <scope>NUCLEOTIDE SEQUENCE</scope>
</reference>
<evidence type="ECO:0000313" key="2">
    <source>
        <dbReference type="EMBL" id="MPN39525.1"/>
    </source>
</evidence>
<accession>A0A645HKI0</accession>
<feature type="region of interest" description="Disordered" evidence="1">
    <location>
        <begin position="73"/>
        <end position="113"/>
    </location>
</feature>
<dbReference type="EMBL" id="VSSQ01095394">
    <property type="protein sequence ID" value="MPN39525.1"/>
    <property type="molecule type" value="Genomic_DNA"/>
</dbReference>